<accession>A0A9P1DTU7</accession>
<keyword evidence="4" id="KW-1185">Reference proteome</keyword>
<evidence type="ECO:0000313" key="2">
    <source>
        <dbReference type="EMBL" id="CAI4015362.1"/>
    </source>
</evidence>
<organism evidence="2">
    <name type="scientific">Cladocopium goreaui</name>
    <dbReference type="NCBI Taxonomy" id="2562237"/>
    <lineage>
        <taxon>Eukaryota</taxon>
        <taxon>Sar</taxon>
        <taxon>Alveolata</taxon>
        <taxon>Dinophyceae</taxon>
        <taxon>Suessiales</taxon>
        <taxon>Symbiodiniaceae</taxon>
        <taxon>Cladocopium</taxon>
    </lineage>
</organism>
<feature type="transmembrane region" description="Helical" evidence="1">
    <location>
        <begin position="6"/>
        <end position="25"/>
    </location>
</feature>
<name>A0A9P1DTU7_9DINO</name>
<dbReference type="SUPFAM" id="SSF52540">
    <property type="entry name" value="P-loop containing nucleoside triphosphate hydrolases"/>
    <property type="match status" value="1"/>
</dbReference>
<evidence type="ECO:0000313" key="4">
    <source>
        <dbReference type="Proteomes" id="UP001152797"/>
    </source>
</evidence>
<sequence>METMSLFGLFCLALALAAHYFGCMLGKRSKSGASLVIATTCVWSLSIIRPLPHFVVLGIAGVAAASLPAALQSPFQKTKSTTMSATALLWKLVCAMLKRGELGQVMICLVWGMHCFVTHVLLELEDLVLDLWPWLWRGEDVVVILGHPRSASTHVHHMLSQTLPESASLTFYDVLFPSLIQWFCMQPFKPLANMFLSLLDSPQHRIAVDEVAEEQQWLLLKFKDILLPMLFPAMVDDPDLFRASCDYTEADMMFIKGCMRRLLIRKPTTESKLYIARMLTF</sequence>
<reference evidence="2" key="1">
    <citation type="submission" date="2022-10" db="EMBL/GenBank/DDBJ databases">
        <authorList>
            <person name="Chen Y."/>
            <person name="Dougan E. K."/>
            <person name="Chan C."/>
            <person name="Rhodes N."/>
            <person name="Thang M."/>
        </authorList>
    </citation>
    <scope>NUCLEOTIDE SEQUENCE</scope>
</reference>
<keyword evidence="1" id="KW-0812">Transmembrane</keyword>
<keyword evidence="1" id="KW-1133">Transmembrane helix</keyword>
<evidence type="ECO:0000256" key="1">
    <source>
        <dbReference type="SAM" id="Phobius"/>
    </source>
</evidence>
<dbReference type="OrthoDB" id="432094at2759"/>
<dbReference type="EMBL" id="CAMXCT030006528">
    <property type="protein sequence ID" value="CAL4802674.1"/>
    <property type="molecule type" value="Genomic_DNA"/>
</dbReference>
<dbReference type="Proteomes" id="UP001152797">
    <property type="component" value="Unassembled WGS sequence"/>
</dbReference>
<dbReference type="InterPro" id="IPR027417">
    <property type="entry name" value="P-loop_NTPase"/>
</dbReference>
<gene>
    <name evidence="2" type="ORF">C1SCF055_LOCUS40196</name>
</gene>
<protein>
    <submittedName>
        <fullName evidence="3">Phospholipid scramblase 2</fullName>
    </submittedName>
</protein>
<dbReference type="EMBL" id="CAMXCT020006528">
    <property type="protein sequence ID" value="CAL1168737.1"/>
    <property type="molecule type" value="Genomic_DNA"/>
</dbReference>
<feature type="transmembrane region" description="Helical" evidence="1">
    <location>
        <begin position="32"/>
        <end position="48"/>
    </location>
</feature>
<dbReference type="AlphaFoldDB" id="A0A9P1DTU7"/>
<dbReference type="Gene3D" id="3.40.50.300">
    <property type="entry name" value="P-loop containing nucleotide triphosphate hydrolases"/>
    <property type="match status" value="1"/>
</dbReference>
<keyword evidence="1" id="KW-0472">Membrane</keyword>
<evidence type="ECO:0000313" key="3">
    <source>
        <dbReference type="EMBL" id="CAL4802674.1"/>
    </source>
</evidence>
<proteinExistence type="predicted"/>
<comment type="caution">
    <text evidence="2">The sequence shown here is derived from an EMBL/GenBank/DDBJ whole genome shotgun (WGS) entry which is preliminary data.</text>
</comment>
<feature type="transmembrane region" description="Helical" evidence="1">
    <location>
        <begin position="54"/>
        <end position="71"/>
    </location>
</feature>
<dbReference type="EMBL" id="CAMXCT010006528">
    <property type="protein sequence ID" value="CAI4015362.1"/>
    <property type="molecule type" value="Genomic_DNA"/>
</dbReference>
<reference evidence="3 4" key="2">
    <citation type="submission" date="2024-05" db="EMBL/GenBank/DDBJ databases">
        <authorList>
            <person name="Chen Y."/>
            <person name="Shah S."/>
            <person name="Dougan E. K."/>
            <person name="Thang M."/>
            <person name="Chan C."/>
        </authorList>
    </citation>
    <scope>NUCLEOTIDE SEQUENCE [LARGE SCALE GENOMIC DNA]</scope>
</reference>